<dbReference type="Gene3D" id="2.10.109.10">
    <property type="entry name" value="Umud Fragment, subunit A"/>
    <property type="match status" value="1"/>
</dbReference>
<evidence type="ECO:0000313" key="3">
    <source>
        <dbReference type="Proteomes" id="UP000267223"/>
    </source>
</evidence>
<organism evidence="2 3">
    <name type="scientific">Hanamia caeni</name>
    <dbReference type="NCBI Taxonomy" id="2294116"/>
    <lineage>
        <taxon>Bacteria</taxon>
        <taxon>Pseudomonadati</taxon>
        <taxon>Bacteroidota</taxon>
        <taxon>Chitinophagia</taxon>
        <taxon>Chitinophagales</taxon>
        <taxon>Chitinophagaceae</taxon>
        <taxon>Hanamia</taxon>
    </lineage>
</organism>
<dbReference type="CDD" id="cd06529">
    <property type="entry name" value="S24_LexA-like"/>
    <property type="match status" value="1"/>
</dbReference>
<dbReference type="Pfam" id="PF00717">
    <property type="entry name" value="Peptidase_S24"/>
    <property type="match status" value="1"/>
</dbReference>
<keyword evidence="3" id="KW-1185">Reference proteome</keyword>
<sequence length="144" mass="16352">METNNLSKEQGIISYDFQVPAGFPSPAMDYMQERIDLNKEFIPHPLSTFIIESSGYSMINAFIPPRARLIVDRSITPKNGDIVLAVLNGEFTVKFLKKNQYKCWLVPANSKFKEIEITGEMDMQIWGVVTNIITTVKDVKSCML</sequence>
<dbReference type="OrthoDB" id="9787787at2"/>
<dbReference type="InterPro" id="IPR015927">
    <property type="entry name" value="Peptidase_S24_S26A/B/C"/>
</dbReference>
<feature type="domain" description="Peptidase S24/S26A/S26B/S26C" evidence="1">
    <location>
        <begin position="18"/>
        <end position="129"/>
    </location>
</feature>
<name>A0A3M9NQ07_9BACT</name>
<accession>A0A3M9NQ07</accession>
<dbReference type="NCBIfam" id="NF007621">
    <property type="entry name" value="PRK10276.1"/>
    <property type="match status" value="1"/>
</dbReference>
<proteinExistence type="predicted"/>
<dbReference type="InterPro" id="IPR036286">
    <property type="entry name" value="LexA/Signal_pep-like_sf"/>
</dbReference>
<reference evidence="2 3" key="1">
    <citation type="submission" date="2018-11" db="EMBL/GenBank/DDBJ databases">
        <title>Draft genome sequence of Ferruginibacter sp. BO-59.</title>
        <authorList>
            <person name="Im W.T."/>
        </authorList>
    </citation>
    <scope>NUCLEOTIDE SEQUENCE [LARGE SCALE GENOMIC DNA]</scope>
    <source>
        <strain evidence="2 3">BO-59</strain>
    </source>
</reference>
<protein>
    <submittedName>
        <fullName evidence="2">Peptidase</fullName>
    </submittedName>
</protein>
<dbReference type="EMBL" id="RJJR01000001">
    <property type="protein sequence ID" value="RNI39869.1"/>
    <property type="molecule type" value="Genomic_DNA"/>
</dbReference>
<dbReference type="InterPro" id="IPR050077">
    <property type="entry name" value="LexA_repressor"/>
</dbReference>
<dbReference type="InterPro" id="IPR039418">
    <property type="entry name" value="LexA-like"/>
</dbReference>
<dbReference type="PANTHER" id="PTHR33516">
    <property type="entry name" value="LEXA REPRESSOR"/>
    <property type="match status" value="1"/>
</dbReference>
<comment type="caution">
    <text evidence="2">The sequence shown here is derived from an EMBL/GenBank/DDBJ whole genome shotgun (WGS) entry which is preliminary data.</text>
</comment>
<gene>
    <name evidence="2" type="ORF">EFY79_00775</name>
</gene>
<dbReference type="Proteomes" id="UP000267223">
    <property type="component" value="Unassembled WGS sequence"/>
</dbReference>
<dbReference type="PANTHER" id="PTHR33516:SF2">
    <property type="entry name" value="LEXA REPRESSOR-RELATED"/>
    <property type="match status" value="1"/>
</dbReference>
<dbReference type="AlphaFoldDB" id="A0A3M9NQ07"/>
<dbReference type="RefSeq" id="WP_123118760.1">
    <property type="nucleotide sequence ID" value="NZ_RJJR01000001.1"/>
</dbReference>
<evidence type="ECO:0000313" key="2">
    <source>
        <dbReference type="EMBL" id="RNI39869.1"/>
    </source>
</evidence>
<evidence type="ECO:0000259" key="1">
    <source>
        <dbReference type="Pfam" id="PF00717"/>
    </source>
</evidence>
<dbReference type="SUPFAM" id="SSF51306">
    <property type="entry name" value="LexA/Signal peptidase"/>
    <property type="match status" value="1"/>
</dbReference>